<evidence type="ECO:0000256" key="6">
    <source>
        <dbReference type="RuleBase" id="RU003983"/>
    </source>
</evidence>
<dbReference type="PANTHER" id="PTHR10120">
    <property type="entry name" value="CAAX PRENYL PROTEASE 1"/>
    <property type="match status" value="1"/>
</dbReference>
<evidence type="ECO:0000313" key="8">
    <source>
        <dbReference type="EMBL" id="CAE2220477.1"/>
    </source>
</evidence>
<comment type="similarity">
    <text evidence="6">Belongs to the peptidase M48 family.</text>
</comment>
<evidence type="ECO:0000256" key="5">
    <source>
        <dbReference type="ARBA" id="ARBA00023049"/>
    </source>
</evidence>
<sequence length="289" mass="31612">MSEAEPVSTVQLIEGLSIADFQHPMDKRASEARQLFAPVEWGIRQGFSAFIEDAVFLDNIATGVLVGPDQLPHLHSMLLESCRLLDLSTAPDLYIRQSPYPNAYTLAVQGRRPFVVCTTALLDLLTPKETQAVIAHELGHLKCEHSLAIALANLILSPLASVLPIGSGQLQSSLLQWQRAAELTCDRAALLVVQDVRAVQSVTMKLCGGAKTYAGQMDVDSFVRQAAVYDEVASGSRLGRIVRHNQERDATHPLPILRARELERFASSEQYRALLARGKPISVPSRASI</sequence>
<evidence type="ECO:0000256" key="4">
    <source>
        <dbReference type="ARBA" id="ARBA00022833"/>
    </source>
</evidence>
<evidence type="ECO:0000259" key="7">
    <source>
        <dbReference type="Pfam" id="PF01435"/>
    </source>
</evidence>
<keyword evidence="3 6" id="KW-0378">Hydrolase</keyword>
<organism evidence="8">
    <name type="scientific">Prymnesium polylepis</name>
    <dbReference type="NCBI Taxonomy" id="72548"/>
    <lineage>
        <taxon>Eukaryota</taxon>
        <taxon>Haptista</taxon>
        <taxon>Haptophyta</taxon>
        <taxon>Prymnesiophyceae</taxon>
        <taxon>Prymnesiales</taxon>
        <taxon>Prymnesiaceae</taxon>
        <taxon>Prymnesium</taxon>
    </lineage>
</organism>
<gene>
    <name evidence="8" type="ORF">CPOL0286_LOCUS8805</name>
</gene>
<evidence type="ECO:0000256" key="2">
    <source>
        <dbReference type="ARBA" id="ARBA00022723"/>
    </source>
</evidence>
<dbReference type="InterPro" id="IPR001915">
    <property type="entry name" value="Peptidase_M48"/>
</dbReference>
<keyword evidence="5 6" id="KW-0482">Metalloprotease</keyword>
<accession>A0A6T7ZKR7</accession>
<comment type="cofactor">
    <cofactor evidence="6">
        <name>Zn(2+)</name>
        <dbReference type="ChEBI" id="CHEBI:29105"/>
    </cofactor>
    <text evidence="6">Binds 1 zinc ion per subunit.</text>
</comment>
<dbReference type="CDD" id="cd07325">
    <property type="entry name" value="M48_Ste24p_like"/>
    <property type="match status" value="1"/>
</dbReference>
<evidence type="ECO:0000256" key="1">
    <source>
        <dbReference type="ARBA" id="ARBA00022670"/>
    </source>
</evidence>
<dbReference type="AlphaFoldDB" id="A0A6T7ZKR7"/>
<dbReference type="GO" id="GO:0046872">
    <property type="term" value="F:metal ion binding"/>
    <property type="evidence" value="ECO:0007669"/>
    <property type="project" value="UniProtKB-KW"/>
</dbReference>
<protein>
    <recommendedName>
        <fullName evidence="7">Peptidase M48 domain-containing protein</fullName>
    </recommendedName>
</protein>
<dbReference type="GO" id="GO:0006508">
    <property type="term" value="P:proteolysis"/>
    <property type="evidence" value="ECO:0007669"/>
    <property type="project" value="UniProtKB-KW"/>
</dbReference>
<keyword evidence="4 6" id="KW-0862">Zinc</keyword>
<feature type="domain" description="Peptidase M48" evidence="7">
    <location>
        <begin position="72"/>
        <end position="264"/>
    </location>
</feature>
<proteinExistence type="inferred from homology"/>
<keyword evidence="2" id="KW-0479">Metal-binding</keyword>
<dbReference type="GO" id="GO:0004222">
    <property type="term" value="F:metalloendopeptidase activity"/>
    <property type="evidence" value="ECO:0007669"/>
    <property type="project" value="InterPro"/>
</dbReference>
<name>A0A6T7ZKR7_9EUKA</name>
<dbReference type="Gene3D" id="3.30.2010.10">
    <property type="entry name" value="Metalloproteases ('zincins'), catalytic domain"/>
    <property type="match status" value="1"/>
</dbReference>
<evidence type="ECO:0000256" key="3">
    <source>
        <dbReference type="ARBA" id="ARBA00022801"/>
    </source>
</evidence>
<dbReference type="Pfam" id="PF01435">
    <property type="entry name" value="Peptidase_M48"/>
    <property type="match status" value="1"/>
</dbReference>
<keyword evidence="1 6" id="KW-0645">Protease</keyword>
<dbReference type="EMBL" id="HBKO01019359">
    <property type="protein sequence ID" value="CAE2220477.1"/>
    <property type="molecule type" value="Transcribed_RNA"/>
</dbReference>
<reference evidence="8" key="1">
    <citation type="submission" date="2021-01" db="EMBL/GenBank/DDBJ databases">
        <authorList>
            <person name="Corre E."/>
            <person name="Pelletier E."/>
            <person name="Niang G."/>
            <person name="Scheremetjew M."/>
            <person name="Finn R."/>
            <person name="Kale V."/>
            <person name="Holt S."/>
            <person name="Cochrane G."/>
            <person name="Meng A."/>
            <person name="Brown T."/>
            <person name="Cohen L."/>
        </authorList>
    </citation>
    <scope>NUCLEOTIDE SEQUENCE</scope>
    <source>
        <strain evidence="8">UIO037</strain>
    </source>
</reference>